<dbReference type="EMBL" id="FOSX01000066">
    <property type="protein sequence ID" value="SFL16556.1"/>
    <property type="molecule type" value="Genomic_DNA"/>
</dbReference>
<reference evidence="2 4" key="2">
    <citation type="submission" date="2016-10" db="EMBL/GenBank/DDBJ databases">
        <authorList>
            <person name="Varghese N."/>
            <person name="Submissions S."/>
        </authorList>
    </citation>
    <scope>NUCLEOTIDE SEQUENCE [LARGE SCALE GENOMIC DNA]</scope>
    <source>
        <strain evidence="2 4">DSM 282</strain>
    </source>
</reference>
<evidence type="ECO:0000313" key="5">
    <source>
        <dbReference type="Proteomes" id="UP000199579"/>
    </source>
</evidence>
<dbReference type="RefSeq" id="WP_090942046.1">
    <property type="nucleotide sequence ID" value="NZ_FOSX01000066.1"/>
</dbReference>
<dbReference type="Proteomes" id="UP000198861">
    <property type="component" value="Unassembled WGS sequence"/>
</dbReference>
<keyword evidence="4" id="KW-1185">Reference proteome</keyword>
<sequence length="234" mass="25830">MARESWSDRRQRLSVVVEAQRRPDPVVLQGALRLLLEYRQKPTGKAESEAEARELAPAARYLAGAVTAFAESKRARTADRHHNPEEIHSFREQEAAALVDHAAAMLAILEATASQTLFPPAIETPLRASLLALVEAHRSQPPAGEAADRRAAAREAAGITPRGGKANRERLRHALCYAWEIATGCEIERRKRNADQQLYGKFHAFLRAALDLTGETNDLSADELWREITGGKGE</sequence>
<evidence type="ECO:0000256" key="1">
    <source>
        <dbReference type="SAM" id="MobiDB-lite"/>
    </source>
</evidence>
<feature type="region of interest" description="Disordered" evidence="1">
    <location>
        <begin position="140"/>
        <end position="164"/>
    </location>
</feature>
<protein>
    <submittedName>
        <fullName evidence="3">Uncharacterized protein</fullName>
    </submittedName>
</protein>
<accession>A0A1I4FIA3</accession>
<evidence type="ECO:0000313" key="3">
    <source>
        <dbReference type="EMBL" id="SFL16556.1"/>
    </source>
</evidence>
<organism evidence="3 5">
    <name type="scientific">Azotobacter beijerinckii</name>
    <dbReference type="NCBI Taxonomy" id="170623"/>
    <lineage>
        <taxon>Bacteria</taxon>
        <taxon>Pseudomonadati</taxon>
        <taxon>Pseudomonadota</taxon>
        <taxon>Gammaproteobacteria</taxon>
        <taxon>Pseudomonadales</taxon>
        <taxon>Pseudomonadaceae</taxon>
        <taxon>Azotobacter</taxon>
    </lineage>
</organism>
<dbReference type="EMBL" id="FOKJ01000069">
    <property type="protein sequence ID" value="SFB52064.1"/>
    <property type="molecule type" value="Genomic_DNA"/>
</dbReference>
<proteinExistence type="predicted"/>
<reference evidence="3 5" key="1">
    <citation type="submission" date="2016-10" db="EMBL/GenBank/DDBJ databases">
        <authorList>
            <person name="de Groot N.N."/>
        </authorList>
    </citation>
    <scope>NUCLEOTIDE SEQUENCE [LARGE SCALE GENOMIC DNA]</scope>
    <source>
        <strain evidence="3 5">DSM 381</strain>
    </source>
</reference>
<name>A0A1I4FIA3_9GAMM</name>
<dbReference type="AlphaFoldDB" id="A0A1I4FIA3"/>
<gene>
    <name evidence="2" type="ORF">SAMN04244571_03469</name>
    <name evidence="3" type="ORF">SAMN04244574_03363</name>
</gene>
<evidence type="ECO:0000313" key="4">
    <source>
        <dbReference type="Proteomes" id="UP000198861"/>
    </source>
</evidence>
<evidence type="ECO:0000313" key="2">
    <source>
        <dbReference type="EMBL" id="SFB52064.1"/>
    </source>
</evidence>
<dbReference type="Proteomes" id="UP000199579">
    <property type="component" value="Unassembled WGS sequence"/>
</dbReference>